<feature type="domain" description="Serine aminopeptidase S33" evidence="1">
    <location>
        <begin position="90"/>
        <end position="222"/>
    </location>
</feature>
<evidence type="ECO:0000313" key="2">
    <source>
        <dbReference type="EMBL" id="MCW4472768.1"/>
    </source>
</evidence>
<name>A0ABT3JWB8_9XANT</name>
<dbReference type="PANTHER" id="PTHR12277">
    <property type="entry name" value="ALPHA/BETA HYDROLASE DOMAIN-CONTAINING PROTEIN"/>
    <property type="match status" value="1"/>
</dbReference>
<evidence type="ECO:0000313" key="3">
    <source>
        <dbReference type="Proteomes" id="UP001209922"/>
    </source>
</evidence>
<dbReference type="EMBL" id="JAPCHY010000007">
    <property type="protein sequence ID" value="MCW4472768.1"/>
    <property type="molecule type" value="Genomic_DNA"/>
</dbReference>
<sequence>MRRPLSLVAGVSAAAYLAVCGFLFVKQRELLYFPQATRIPPEDTGFELPREDGLVLRGWRLTPAAPRALLYFGGNAEDLRGFRDQASVVLPGHTVYLLAYRGYGASDGRPTQPALLADALALYDHVRRQRPEVEIDVIGRSLGSGVASYVASQRRVSRLALVTPFDSVRATAQSHYRWVPVRWLLRDAYPSTDYLPRHAGELMIVRASHDTVVPAANTDSLIAALPRPPQVATIAGSDHNSIANSTDYLALLRQFFAQDPRSP</sequence>
<proteinExistence type="predicted"/>
<dbReference type="Pfam" id="PF12146">
    <property type="entry name" value="Hydrolase_4"/>
    <property type="match status" value="1"/>
</dbReference>
<dbReference type="GO" id="GO:0016787">
    <property type="term" value="F:hydrolase activity"/>
    <property type="evidence" value="ECO:0007669"/>
    <property type="project" value="UniProtKB-KW"/>
</dbReference>
<protein>
    <submittedName>
        <fullName evidence="2">Alpha/beta hydrolase</fullName>
    </submittedName>
</protein>
<keyword evidence="3" id="KW-1185">Reference proteome</keyword>
<comment type="caution">
    <text evidence="2">The sequence shown here is derived from an EMBL/GenBank/DDBJ whole genome shotgun (WGS) entry which is preliminary data.</text>
</comment>
<accession>A0ABT3JWB8</accession>
<dbReference type="InterPro" id="IPR022742">
    <property type="entry name" value="Hydrolase_4"/>
</dbReference>
<dbReference type="RefSeq" id="WP_265127751.1">
    <property type="nucleotide sequence ID" value="NZ_JAPCHY010000007.1"/>
</dbReference>
<reference evidence="2 3" key="1">
    <citation type="submission" date="2022-10" db="EMBL/GenBank/DDBJ databases">
        <title>Xanthomonas sp. H13-6.</title>
        <authorList>
            <person name="Liu X."/>
            <person name="Deng Z."/>
            <person name="Jiang Y."/>
            <person name="Yu T."/>
            <person name="Ai J."/>
        </authorList>
    </citation>
    <scope>NUCLEOTIDE SEQUENCE [LARGE SCALE GENOMIC DNA]</scope>
    <source>
        <strain evidence="2 3">H13-6</strain>
    </source>
</reference>
<dbReference type="SUPFAM" id="SSF53474">
    <property type="entry name" value="alpha/beta-Hydrolases"/>
    <property type="match status" value="1"/>
</dbReference>
<dbReference type="Gene3D" id="3.40.50.1820">
    <property type="entry name" value="alpha/beta hydrolase"/>
    <property type="match status" value="1"/>
</dbReference>
<keyword evidence="2" id="KW-0378">Hydrolase</keyword>
<dbReference type="InterPro" id="IPR029058">
    <property type="entry name" value="AB_hydrolase_fold"/>
</dbReference>
<gene>
    <name evidence="2" type="ORF">OK345_09645</name>
</gene>
<dbReference type="Proteomes" id="UP001209922">
    <property type="component" value="Unassembled WGS sequence"/>
</dbReference>
<organism evidence="2 3">
    <name type="scientific">Xanthomonas chitinilytica</name>
    <dbReference type="NCBI Taxonomy" id="2989819"/>
    <lineage>
        <taxon>Bacteria</taxon>
        <taxon>Pseudomonadati</taxon>
        <taxon>Pseudomonadota</taxon>
        <taxon>Gammaproteobacteria</taxon>
        <taxon>Lysobacterales</taxon>
        <taxon>Lysobacteraceae</taxon>
        <taxon>Xanthomonas</taxon>
    </lineage>
</organism>
<evidence type="ECO:0000259" key="1">
    <source>
        <dbReference type="Pfam" id="PF12146"/>
    </source>
</evidence>